<evidence type="ECO:0000313" key="1">
    <source>
        <dbReference type="EMBL" id="NEX61008.1"/>
    </source>
</evidence>
<organism evidence="1 2">
    <name type="scientific">Noviherbaspirillum galbum</name>
    <dbReference type="NCBI Taxonomy" id="2709383"/>
    <lineage>
        <taxon>Bacteria</taxon>
        <taxon>Pseudomonadati</taxon>
        <taxon>Pseudomonadota</taxon>
        <taxon>Betaproteobacteria</taxon>
        <taxon>Burkholderiales</taxon>
        <taxon>Oxalobacteraceae</taxon>
        <taxon>Noviherbaspirillum</taxon>
    </lineage>
</organism>
<name>A0A6B3SKD0_9BURK</name>
<dbReference type="Proteomes" id="UP000482155">
    <property type="component" value="Unassembled WGS sequence"/>
</dbReference>
<evidence type="ECO:0000313" key="2">
    <source>
        <dbReference type="Proteomes" id="UP000482155"/>
    </source>
</evidence>
<proteinExistence type="predicted"/>
<dbReference type="EMBL" id="JAAIVB010000025">
    <property type="protein sequence ID" value="NEX61008.1"/>
    <property type="molecule type" value="Genomic_DNA"/>
</dbReference>
<dbReference type="AlphaFoldDB" id="A0A6B3SKD0"/>
<comment type="caution">
    <text evidence="1">The sequence shown here is derived from an EMBL/GenBank/DDBJ whole genome shotgun (WGS) entry which is preliminary data.</text>
</comment>
<keyword evidence="2" id="KW-1185">Reference proteome</keyword>
<sequence>MERVMQESQGVITVVQEHRFQLRMQDGRHRRFELAHDAPLGWEELHVLQRRACAVAVRHDAAPGGTRIDVAHAVMLLD</sequence>
<gene>
    <name evidence="1" type="ORF">G3574_07960</name>
</gene>
<reference evidence="1 2" key="1">
    <citation type="submission" date="2020-02" db="EMBL/GenBank/DDBJ databases">
        <authorList>
            <person name="Kim M.K."/>
        </authorList>
    </citation>
    <scope>NUCLEOTIDE SEQUENCE [LARGE SCALE GENOMIC DNA]</scope>
    <source>
        <strain evidence="1 2">17J57-3</strain>
    </source>
</reference>
<dbReference type="RefSeq" id="WP_163961795.1">
    <property type="nucleotide sequence ID" value="NZ_JAAIVB010000025.1"/>
</dbReference>
<accession>A0A6B3SKD0</accession>
<protein>
    <submittedName>
        <fullName evidence="1">Uncharacterized protein</fullName>
    </submittedName>
</protein>